<feature type="repeat" description="WD" evidence="3">
    <location>
        <begin position="1012"/>
        <end position="1053"/>
    </location>
</feature>
<dbReference type="STRING" id="231916.A0A409W2W7"/>
<feature type="region of interest" description="Disordered" evidence="4">
    <location>
        <begin position="98"/>
        <end position="163"/>
    </location>
</feature>
<feature type="repeat" description="WD" evidence="3">
    <location>
        <begin position="1488"/>
        <end position="1529"/>
    </location>
</feature>
<dbReference type="Gene3D" id="2.130.10.10">
    <property type="entry name" value="YVTN repeat-like/Quinoprotein amine dehydrogenase"/>
    <property type="match status" value="6"/>
</dbReference>
<name>A0A409W2W7_9AGAR</name>
<keyword evidence="2" id="KW-0677">Repeat</keyword>
<dbReference type="GO" id="GO:0005634">
    <property type="term" value="C:nucleus"/>
    <property type="evidence" value="ECO:0007669"/>
    <property type="project" value="TreeGrafter"/>
</dbReference>
<dbReference type="SMART" id="SM00320">
    <property type="entry name" value="WD40"/>
    <property type="match status" value="14"/>
</dbReference>
<reference evidence="6 7" key="1">
    <citation type="journal article" date="2018" name="Evol. Lett.">
        <title>Horizontal gene cluster transfer increased hallucinogenic mushroom diversity.</title>
        <authorList>
            <person name="Reynolds H.T."/>
            <person name="Vijayakumar V."/>
            <person name="Gluck-Thaler E."/>
            <person name="Korotkin H.B."/>
            <person name="Matheny P.B."/>
            <person name="Slot J.C."/>
        </authorList>
    </citation>
    <scope>NUCLEOTIDE SEQUENCE [LARGE SCALE GENOMIC DNA]</scope>
    <source>
        <strain evidence="6 7">SRW20</strain>
    </source>
</reference>
<sequence length="1680" mass="186769">MDVEVPTVTTVACEFSGLNLDNYIHPQVLTSNTIQVPMEGGDAPSHRSFLHGFSRRLKPDPPDGNANDGQEVTATRSLAHLPLPKHSWIRKPREWFHSKKSEHRDMRSASTDAIHNRDGDDDTDEENNAQRDTAAQSSSRTPTSVNTEPLQRSVNHPTTSVAPGAVEASIKDAEAAIAVMKPLLGPAEAAASTISQVDDPIDLMDPALSLVSALSQFNRIVDDISTVHPYVHAAWSILGAASKLIVNQVERDKSVHDLLLKMDKIYKLLNETESEKIRSPAMKSALERISQQTLECVYFIQKYAQDHKFRQRLIKHLFPNTNARIQGYQQALDELLQELLHGAELSTSLTVQRIWDEVQDIQDFAWGVDLNSMPYAGGAGLKLDKVCLDGTRKEILDEIMDWASNTDNSAPRIFWLHGTAGKGKSAIAHTIARRFRAIQRLGSCFCFDRSELAQKRHQTILTTIARDLSDHDKHMRNALASAVHEDSSLRTTTDPIQQWRELILKPAKKLSDVMSGPILIVIDALDESGERDSRDILLRILAGKLNDDESHIRDLPANVRILLTSRLLPDISKAFDQVDHIREKSMDDISASSTEDDILSYISGRLVRLTWLKSEDHLSLARASDGLFEWARLACAYIDNDDDLGGTEEERFQSIITNTEGAHLLDGMYRLSLEAIFQKALNPELALARFRSVMAQIIITREPLPLQSLTTMRGFFSDSDVRSIKIDTVIRPMGALLSGTRGSSAVRPLHTSFLDFLLNKEQSGNFFIDTSNIHHDLAFSCLGIMGGSLRFNICNLPSSYLANSEVRDLDKQIDENISPELSYACRFWTDHLHRAAFAMSLSEAVRAFFGHEQMLFWLEVLSLLKKMNTCYAALSRVIEWVTPDLKLKSDVEGRKFSYKDIADDAADAQHFVRVFGGAISFSTPHLYISALPFSPKNSRISQKFVRYFPNTLKTVQGQQKSWPVVQAVLRGHTAVVASVVFSPDGRKIASGSVDQTIRIWDAETGEAVRPPCQGHSFFVYSVAFSPDGKKIASGSGDTTVRLWDSETGEAMLPPLKGHSGGVTSVAFSSNGKQVASGSEDGTMQLWSTETGQQLGPPLEGDNSSLAFSLDGRYIVSASWDNMIRLWDVKNMQQLSPILEGHSDSVQSVTFSTDSSLIVSGSEDTTIRLWDVQTRKQLGGPLTGHTGTVNSVKFSPDGTRIISGSADATVRLWSVKTRQQLGSPLRHEGRVTSVAFSPDGRRIVSGSWDKTLRIWDAESTEEELRAPSTGHKELISSIAFSPDGRQIASGSYDKTIRLWNAEMREQLRPPLEGHERNINSVAFSPDGKRLISGSDDKTVRVWDVEKGEQLVLPLQGHTNFVLSVAFSPDGKLIASGSADKTVRLWETDTWEQLQPPLEGHDEWIQSIAFSFDGGAMVSGSHDNTLRVWDVKERKALGQPFRGHEAWVRSVVFSPDSASGRLIASGSDDKTIRLWSAEEGSQFGSQLQILAGHDGIVFSVVFSFDGLQIFSGSRDKTVRIWNAQSGEQLCVLHGHQDIIRTIAYSPISRHIASGSDDKTIRICEAETGWELRQGLDSEVFSRTDQHLICFSTSWDRALRDNRASSSSTYMTAEAVEVDDQGWTRFKQDKSLLLFWAPQPYKPQWLHPQVRMIPAPEVQLDLSRMAHGSEWHLCYDSNTGQQM</sequence>
<dbReference type="GO" id="GO:1990234">
    <property type="term" value="C:transferase complex"/>
    <property type="evidence" value="ECO:0007669"/>
    <property type="project" value="UniProtKB-ARBA"/>
</dbReference>
<feature type="repeat" description="WD" evidence="3">
    <location>
        <begin position="1439"/>
        <end position="1483"/>
    </location>
</feature>
<feature type="repeat" description="WD" evidence="3">
    <location>
        <begin position="1055"/>
        <end position="1096"/>
    </location>
</feature>
<dbReference type="InterPro" id="IPR007111">
    <property type="entry name" value="NACHT_NTPase"/>
</dbReference>
<evidence type="ECO:0000256" key="2">
    <source>
        <dbReference type="ARBA" id="ARBA00022737"/>
    </source>
</evidence>
<gene>
    <name evidence="6" type="ORF">CVT26_003476</name>
</gene>
<dbReference type="SUPFAM" id="SSF52540">
    <property type="entry name" value="P-loop containing nucleoside triphosphate hydrolases"/>
    <property type="match status" value="1"/>
</dbReference>
<dbReference type="InterPro" id="IPR027417">
    <property type="entry name" value="P-loop_NTPase"/>
</dbReference>
<feature type="compositionally biased region" description="Polar residues" evidence="4">
    <location>
        <begin position="130"/>
        <end position="161"/>
    </location>
</feature>
<dbReference type="InterPro" id="IPR036322">
    <property type="entry name" value="WD40_repeat_dom_sf"/>
</dbReference>
<feature type="repeat" description="WD" evidence="3">
    <location>
        <begin position="1353"/>
        <end position="1394"/>
    </location>
</feature>
<dbReference type="PROSITE" id="PS50082">
    <property type="entry name" value="WD_REPEATS_2"/>
    <property type="match status" value="14"/>
</dbReference>
<dbReference type="Pfam" id="PF00400">
    <property type="entry name" value="WD40"/>
    <property type="match status" value="14"/>
</dbReference>
<dbReference type="Gene3D" id="3.40.50.300">
    <property type="entry name" value="P-loop containing nucleotide triphosphate hydrolases"/>
    <property type="match status" value="1"/>
</dbReference>
<dbReference type="InterPro" id="IPR015943">
    <property type="entry name" value="WD40/YVTN_repeat-like_dom_sf"/>
</dbReference>
<dbReference type="PROSITE" id="PS00678">
    <property type="entry name" value="WD_REPEATS_1"/>
    <property type="match status" value="9"/>
</dbReference>
<protein>
    <recommendedName>
        <fullName evidence="5">NACHT domain-containing protein</fullName>
    </recommendedName>
</protein>
<feature type="repeat" description="WD" evidence="3">
    <location>
        <begin position="1223"/>
        <end position="1264"/>
    </location>
</feature>
<dbReference type="PANTHER" id="PTHR22847:SF637">
    <property type="entry name" value="WD REPEAT DOMAIN 5B"/>
    <property type="match status" value="1"/>
</dbReference>
<evidence type="ECO:0000256" key="4">
    <source>
        <dbReference type="SAM" id="MobiDB-lite"/>
    </source>
</evidence>
<evidence type="ECO:0000256" key="1">
    <source>
        <dbReference type="ARBA" id="ARBA00022574"/>
    </source>
</evidence>
<feature type="repeat" description="WD" evidence="3">
    <location>
        <begin position="1181"/>
        <end position="1222"/>
    </location>
</feature>
<feature type="repeat" description="WD" evidence="3">
    <location>
        <begin position="1396"/>
        <end position="1437"/>
    </location>
</feature>
<feature type="compositionally biased region" description="Basic and acidic residues" evidence="4">
    <location>
        <begin position="98"/>
        <end position="107"/>
    </location>
</feature>
<dbReference type="PROSITE" id="PS50837">
    <property type="entry name" value="NACHT"/>
    <property type="match status" value="1"/>
</dbReference>
<accession>A0A409W2W7</accession>
<keyword evidence="7" id="KW-1185">Reference proteome</keyword>
<proteinExistence type="predicted"/>
<dbReference type="InterPro" id="IPR001680">
    <property type="entry name" value="WD40_rpt"/>
</dbReference>
<feature type="region of interest" description="Disordered" evidence="4">
    <location>
        <begin position="37"/>
        <end position="70"/>
    </location>
</feature>
<dbReference type="InParanoid" id="A0A409W2W7"/>
<dbReference type="PRINTS" id="PR00320">
    <property type="entry name" value="GPROTEINBRPT"/>
</dbReference>
<dbReference type="CDD" id="cd00200">
    <property type="entry name" value="WD40"/>
    <property type="match status" value="2"/>
</dbReference>
<dbReference type="PANTHER" id="PTHR22847">
    <property type="entry name" value="WD40 REPEAT PROTEIN"/>
    <property type="match status" value="1"/>
</dbReference>
<dbReference type="OrthoDB" id="163438at2759"/>
<feature type="repeat" description="WD" evidence="3">
    <location>
        <begin position="1104"/>
        <end position="1136"/>
    </location>
</feature>
<evidence type="ECO:0000313" key="6">
    <source>
        <dbReference type="EMBL" id="PPQ72843.1"/>
    </source>
</evidence>
<feature type="repeat" description="WD" evidence="3">
    <location>
        <begin position="969"/>
        <end position="1010"/>
    </location>
</feature>
<feature type="repeat" description="WD" evidence="3">
    <location>
        <begin position="1267"/>
        <end position="1308"/>
    </location>
</feature>
<evidence type="ECO:0000256" key="3">
    <source>
        <dbReference type="PROSITE-ProRule" id="PRU00221"/>
    </source>
</evidence>
<feature type="repeat" description="WD" evidence="3">
    <location>
        <begin position="1530"/>
        <end position="1560"/>
    </location>
</feature>
<organism evidence="6 7">
    <name type="scientific">Gymnopilus dilepis</name>
    <dbReference type="NCBI Taxonomy" id="231916"/>
    <lineage>
        <taxon>Eukaryota</taxon>
        <taxon>Fungi</taxon>
        <taxon>Dikarya</taxon>
        <taxon>Basidiomycota</taxon>
        <taxon>Agaricomycotina</taxon>
        <taxon>Agaricomycetes</taxon>
        <taxon>Agaricomycetidae</taxon>
        <taxon>Agaricales</taxon>
        <taxon>Agaricineae</taxon>
        <taxon>Hymenogastraceae</taxon>
        <taxon>Gymnopilus</taxon>
    </lineage>
</organism>
<dbReference type="SUPFAM" id="SSF50978">
    <property type="entry name" value="WD40 repeat-like"/>
    <property type="match status" value="3"/>
</dbReference>
<feature type="domain" description="NACHT" evidence="5">
    <location>
        <begin position="412"/>
        <end position="566"/>
    </location>
</feature>
<dbReference type="Proteomes" id="UP000284706">
    <property type="component" value="Unassembled WGS sequence"/>
</dbReference>
<evidence type="ECO:0000313" key="7">
    <source>
        <dbReference type="Proteomes" id="UP000284706"/>
    </source>
</evidence>
<dbReference type="PROSITE" id="PS50294">
    <property type="entry name" value="WD_REPEATS_REGION"/>
    <property type="match status" value="13"/>
</dbReference>
<keyword evidence="1 3" id="KW-0853">WD repeat</keyword>
<dbReference type="InterPro" id="IPR020472">
    <property type="entry name" value="WD40_PAC1"/>
</dbReference>
<dbReference type="InterPro" id="IPR019775">
    <property type="entry name" value="WD40_repeat_CS"/>
</dbReference>
<evidence type="ECO:0000259" key="5">
    <source>
        <dbReference type="PROSITE" id="PS50837"/>
    </source>
</evidence>
<dbReference type="EMBL" id="NHYE01005436">
    <property type="protein sequence ID" value="PPQ72843.1"/>
    <property type="molecule type" value="Genomic_DNA"/>
</dbReference>
<comment type="caution">
    <text evidence="6">The sequence shown here is derived from an EMBL/GenBank/DDBJ whole genome shotgun (WGS) entry which is preliminary data.</text>
</comment>
<dbReference type="InterPro" id="IPR056884">
    <property type="entry name" value="NPHP3-like_N"/>
</dbReference>
<feature type="repeat" description="WD" evidence="3">
    <location>
        <begin position="1310"/>
        <end position="1351"/>
    </location>
</feature>
<dbReference type="Pfam" id="PF24883">
    <property type="entry name" value="NPHP3_N"/>
    <property type="match status" value="1"/>
</dbReference>
<feature type="repeat" description="WD" evidence="3">
    <location>
        <begin position="1138"/>
        <end position="1179"/>
    </location>
</feature>